<organism evidence="15 16">
    <name type="scientific">Rhodotorula diobovata</name>
    <dbReference type="NCBI Taxonomy" id="5288"/>
    <lineage>
        <taxon>Eukaryota</taxon>
        <taxon>Fungi</taxon>
        <taxon>Dikarya</taxon>
        <taxon>Basidiomycota</taxon>
        <taxon>Pucciniomycotina</taxon>
        <taxon>Microbotryomycetes</taxon>
        <taxon>Sporidiobolales</taxon>
        <taxon>Sporidiobolaceae</taxon>
        <taxon>Rhodotorula</taxon>
    </lineage>
</organism>
<keyword evidence="3" id="KW-0597">Phosphoprotein</keyword>
<feature type="region of interest" description="Disordered" evidence="11">
    <location>
        <begin position="308"/>
        <end position="329"/>
    </location>
</feature>
<dbReference type="GO" id="GO:0006869">
    <property type="term" value="P:lipid transport"/>
    <property type="evidence" value="ECO:0007669"/>
    <property type="project" value="UniProtKB-KW"/>
</dbReference>
<proteinExistence type="predicted"/>
<evidence type="ECO:0000256" key="5">
    <source>
        <dbReference type="ARBA" id="ARBA00022737"/>
    </source>
</evidence>
<evidence type="ECO:0000256" key="2">
    <source>
        <dbReference type="ARBA" id="ARBA00022448"/>
    </source>
</evidence>
<feature type="region of interest" description="Disordered" evidence="11">
    <location>
        <begin position="1068"/>
        <end position="1117"/>
    </location>
</feature>
<evidence type="ECO:0000256" key="4">
    <source>
        <dbReference type="ARBA" id="ARBA00022692"/>
    </source>
</evidence>
<dbReference type="InterPro" id="IPR035892">
    <property type="entry name" value="C2_domain_sf"/>
</dbReference>
<keyword evidence="4 12" id="KW-0812">Transmembrane</keyword>
<comment type="caution">
    <text evidence="15">The sequence shown here is derived from an EMBL/GenBank/DDBJ whole genome shotgun (WGS) entry which is preliminary data.</text>
</comment>
<keyword evidence="2" id="KW-0813">Transport</keyword>
<dbReference type="Proteomes" id="UP000311382">
    <property type="component" value="Unassembled WGS sequence"/>
</dbReference>
<evidence type="ECO:0000256" key="3">
    <source>
        <dbReference type="ARBA" id="ARBA00022553"/>
    </source>
</evidence>
<evidence type="ECO:0000256" key="10">
    <source>
        <dbReference type="ARBA" id="ARBA00023136"/>
    </source>
</evidence>
<evidence type="ECO:0000259" key="14">
    <source>
        <dbReference type="PROSITE" id="PS51847"/>
    </source>
</evidence>
<feature type="domain" description="C2" evidence="13">
    <location>
        <begin position="682"/>
        <end position="822"/>
    </location>
</feature>
<dbReference type="GO" id="GO:0008289">
    <property type="term" value="F:lipid binding"/>
    <property type="evidence" value="ECO:0007669"/>
    <property type="project" value="UniProtKB-KW"/>
</dbReference>
<evidence type="ECO:0000256" key="12">
    <source>
        <dbReference type="SAM" id="Phobius"/>
    </source>
</evidence>
<dbReference type="EMBL" id="SOZI01000088">
    <property type="protein sequence ID" value="TNY19663.1"/>
    <property type="molecule type" value="Genomic_DNA"/>
</dbReference>
<dbReference type="PANTHER" id="PTHR47348:SF3">
    <property type="entry name" value="MEIOTICALLY UP-REGULATED GENE 190 PROTEIN"/>
    <property type="match status" value="1"/>
</dbReference>
<dbReference type="PROSITE" id="PS50004">
    <property type="entry name" value="C2"/>
    <property type="match status" value="1"/>
</dbReference>
<dbReference type="InterPro" id="IPR031468">
    <property type="entry name" value="SMP_LBD"/>
</dbReference>
<dbReference type="OrthoDB" id="419768at2759"/>
<feature type="compositionally biased region" description="Polar residues" evidence="11">
    <location>
        <begin position="203"/>
        <end position="214"/>
    </location>
</feature>
<comment type="subcellular location">
    <subcellularLocation>
        <location evidence="1">Endoplasmic reticulum membrane</location>
    </subcellularLocation>
</comment>
<dbReference type="AlphaFoldDB" id="A0A5C5FS54"/>
<feature type="compositionally biased region" description="Basic and acidic residues" evidence="11">
    <location>
        <begin position="980"/>
        <end position="993"/>
    </location>
</feature>
<dbReference type="Pfam" id="PF25669">
    <property type="entry name" value="SMP_MUG190-like"/>
    <property type="match status" value="2"/>
</dbReference>
<feature type="compositionally biased region" description="Low complexity" evidence="11">
    <location>
        <begin position="1007"/>
        <end position="1017"/>
    </location>
</feature>
<feature type="transmembrane region" description="Helical" evidence="12">
    <location>
        <begin position="57"/>
        <end position="78"/>
    </location>
</feature>
<name>A0A5C5FS54_9BASI</name>
<evidence type="ECO:0000256" key="7">
    <source>
        <dbReference type="ARBA" id="ARBA00022989"/>
    </source>
</evidence>
<feature type="region of interest" description="Disordered" evidence="11">
    <location>
        <begin position="1"/>
        <end position="20"/>
    </location>
</feature>
<dbReference type="Gene3D" id="2.60.40.150">
    <property type="entry name" value="C2 domain"/>
    <property type="match status" value="2"/>
</dbReference>
<dbReference type="SMART" id="SM00239">
    <property type="entry name" value="C2"/>
    <property type="match status" value="2"/>
</dbReference>
<evidence type="ECO:0000313" key="16">
    <source>
        <dbReference type="Proteomes" id="UP000311382"/>
    </source>
</evidence>
<keyword evidence="6" id="KW-0256">Endoplasmic reticulum</keyword>
<feature type="region of interest" description="Disordered" evidence="11">
    <location>
        <begin position="201"/>
        <end position="273"/>
    </location>
</feature>
<protein>
    <submittedName>
        <fullName evidence="15">Uncharacterized protein</fullName>
    </submittedName>
</protein>
<keyword evidence="5" id="KW-0677">Repeat</keyword>
<feature type="region of interest" description="Disordered" evidence="11">
    <location>
        <begin position="1133"/>
        <end position="1152"/>
    </location>
</feature>
<keyword evidence="10 12" id="KW-0472">Membrane</keyword>
<feature type="region of interest" description="Disordered" evidence="11">
    <location>
        <begin position="967"/>
        <end position="1017"/>
    </location>
</feature>
<keyword evidence="7 12" id="KW-1133">Transmembrane helix</keyword>
<sequence length="1152" mass="125531">MPRSDADKGADLEGDAAEDPDQLEEAIRVVNRRKETQAVLDKLAIQSDFAADVRNKALYVTVLAGGLVVAVNVLVISWEKRVVLSLVIVGCCFHAMTQRLHGLSQDYAAESASNLRAPLVHPPPTSSTAQVADEVEFESAEWLNGLMNKLWPIVDRQLFVAAIDLMEDEMMALMPSVIHAVKITSLEQGSHPVQLLGMRVLPPQTTNPATSSNFHHSHSPSASTAPVQTSAPPFTRARHARTNDAAGSTTSAFADPALPRPAPFSADAEDQADDPAQVRALVGGGDLGEEGRPAVELEVEFGYRRRVERKREDEGADGKVGERGKGKVEPMDPTENIHFVAYLDVGVAKLTTVPFPVLISVASLRGCARLRLSFTPELPFVKTAVVSLREMPVVEVSAHPLQGSWDVVPLPIVRTFIDMAMRATLGNLVLPRRYAIDVRKLLLGGDVAIKTRTIGLVVLVLHRAHLTAFPSYAGSSTAARTRSATAALSVSRAKRTVDPFVEASWAGMAKALYRTKVVRGVSLGNPVGVRAKGAMDEKREEGGEARWEEMCFLRVPLEPVEDGAKIRLRVLDHERLGTSHSLGYLDLPVRALHDRAGKWRKHAKDKLRPDAPRGETERGKEDEEIGEIEYSVAFFPLLEKLEGQSDAEKKKPDLMANVDFEYRKELEFEEHEKQKRSRLDAIKELLEGRASASPSHPSGILSFQVHSVADLELDKRVGAVHAGIKSLKPGTRFKAMRRAELPSTYVQAILNDEQIFRTKLAPFSNAPTFNSGSEAFVRDWTHSVLNFAVLDYRDRDQDVLVGYVSINLRDLLQKQAQFSKWFPLVGGSGSGRLRLSLLFKPLALDLAPSLREWSVGTLQIVEASLKGLDVPNFAGRLVMKAEQGESASVNAMQRQTEKDDAISFDLSSTPASLPVLSRIAPIKVSVQGVAAGLKHQRPALASGLLHVSDVQKGETVELTVRMSRGKEDFLPRPVPLPKVKGKDQEDGDGDGHANDTPAPDDDDETVSGNSDSDNNDADAAPIILTLRVRFVPGLSSRHANLVLSASSSARAAYHLYLHRRDYESQLRAADGGEDAAVAEPAPGDEWESATDAGGSGGAAAEIQPRRDGTRARKGGSLRWVRHNAKVLTRKVKKARAHQLNEPAPETEIQASL</sequence>
<feature type="domain" description="SMP-LTD" evidence="14">
    <location>
        <begin position="136"/>
        <end position="439"/>
    </location>
</feature>
<keyword evidence="9" id="KW-0446">Lipid-binding</keyword>
<feature type="compositionally biased region" description="Basic and acidic residues" evidence="11">
    <location>
        <begin position="606"/>
        <end position="621"/>
    </location>
</feature>
<dbReference type="GO" id="GO:0061817">
    <property type="term" value="P:endoplasmic reticulum-plasma membrane tethering"/>
    <property type="evidence" value="ECO:0007669"/>
    <property type="project" value="InterPro"/>
</dbReference>
<dbReference type="SUPFAM" id="SSF49562">
    <property type="entry name" value="C2 domain (Calcium/lipid-binding domain, CaLB)"/>
    <property type="match status" value="2"/>
</dbReference>
<evidence type="ECO:0000256" key="11">
    <source>
        <dbReference type="SAM" id="MobiDB-lite"/>
    </source>
</evidence>
<evidence type="ECO:0000313" key="15">
    <source>
        <dbReference type="EMBL" id="TNY19663.1"/>
    </source>
</evidence>
<dbReference type="STRING" id="5288.A0A5C5FS54"/>
<dbReference type="InterPro" id="IPR000008">
    <property type="entry name" value="C2_dom"/>
</dbReference>
<dbReference type="PANTHER" id="PTHR47348">
    <property type="entry name" value="MEIOTICALLY UP-REGULATED GENE 190 PROTEIN"/>
    <property type="match status" value="1"/>
</dbReference>
<reference evidence="15 16" key="1">
    <citation type="submission" date="2019-03" db="EMBL/GenBank/DDBJ databases">
        <title>Rhodosporidium diobovatum UCD-FST 08-225 genome sequencing, assembly, and annotation.</title>
        <authorList>
            <person name="Fakankun I.U."/>
            <person name="Fristensky B."/>
            <person name="Levin D.B."/>
        </authorList>
    </citation>
    <scope>NUCLEOTIDE SEQUENCE [LARGE SCALE GENOMIC DNA]</scope>
    <source>
        <strain evidence="15 16">UCD-FST 08-225</strain>
    </source>
</reference>
<accession>A0A5C5FS54</accession>
<dbReference type="Pfam" id="PF00168">
    <property type="entry name" value="C2"/>
    <property type="match status" value="2"/>
</dbReference>
<evidence type="ECO:0000259" key="13">
    <source>
        <dbReference type="PROSITE" id="PS50004"/>
    </source>
</evidence>
<evidence type="ECO:0000256" key="6">
    <source>
        <dbReference type="ARBA" id="ARBA00022824"/>
    </source>
</evidence>
<evidence type="ECO:0000256" key="1">
    <source>
        <dbReference type="ARBA" id="ARBA00004586"/>
    </source>
</evidence>
<evidence type="ECO:0000256" key="9">
    <source>
        <dbReference type="ARBA" id="ARBA00023121"/>
    </source>
</evidence>
<keyword evidence="8" id="KW-0445">Lipid transport</keyword>
<dbReference type="PROSITE" id="PS51847">
    <property type="entry name" value="SMP"/>
    <property type="match status" value="1"/>
</dbReference>
<feature type="region of interest" description="Disordered" evidence="11">
    <location>
        <begin position="598"/>
        <end position="623"/>
    </location>
</feature>
<dbReference type="CDD" id="cd04052">
    <property type="entry name" value="C2B_Tricalbin-like"/>
    <property type="match status" value="1"/>
</dbReference>
<dbReference type="GO" id="GO:0005789">
    <property type="term" value="C:endoplasmic reticulum membrane"/>
    <property type="evidence" value="ECO:0007669"/>
    <property type="project" value="UniProtKB-SubCell"/>
</dbReference>
<evidence type="ECO:0000256" key="8">
    <source>
        <dbReference type="ARBA" id="ARBA00023055"/>
    </source>
</evidence>
<keyword evidence="16" id="KW-1185">Reference proteome</keyword>
<gene>
    <name evidence="15" type="ORF">DMC30DRAFT_399746</name>
</gene>
<dbReference type="InterPro" id="IPR037765">
    <property type="entry name" value="C2B_Tricalbin"/>
</dbReference>
<dbReference type="CDD" id="cd21676">
    <property type="entry name" value="SMP_Mug190"/>
    <property type="match status" value="1"/>
</dbReference>
<feature type="compositionally biased region" description="Basic and acidic residues" evidence="11">
    <location>
        <begin position="1"/>
        <end position="11"/>
    </location>
</feature>